<name>A0A2S9WSK5_9FLAO</name>
<evidence type="ECO:0000259" key="1">
    <source>
        <dbReference type="Pfam" id="PF01494"/>
    </source>
</evidence>
<dbReference type="Proteomes" id="UP000239532">
    <property type="component" value="Unassembled WGS sequence"/>
</dbReference>
<dbReference type="InterPro" id="IPR036188">
    <property type="entry name" value="FAD/NAD-bd_sf"/>
</dbReference>
<dbReference type="RefSeq" id="WP_105982293.1">
    <property type="nucleotide sequence ID" value="NZ_MQUC01000003.1"/>
</dbReference>
<dbReference type="PANTHER" id="PTHR42685:SF22">
    <property type="entry name" value="CONDITIONED MEDIUM FACTOR RECEPTOR 1"/>
    <property type="match status" value="1"/>
</dbReference>
<organism evidence="2 3">
    <name type="scientific">Nonlabens agnitus</name>
    <dbReference type="NCBI Taxonomy" id="870484"/>
    <lineage>
        <taxon>Bacteria</taxon>
        <taxon>Pseudomonadati</taxon>
        <taxon>Bacteroidota</taxon>
        <taxon>Flavobacteriia</taxon>
        <taxon>Flavobacteriales</taxon>
        <taxon>Flavobacteriaceae</taxon>
        <taxon>Nonlabens</taxon>
    </lineage>
</organism>
<comment type="caution">
    <text evidence="2">The sequence shown here is derived from an EMBL/GenBank/DDBJ whole genome shotgun (WGS) entry which is preliminary data.</text>
</comment>
<protein>
    <submittedName>
        <fullName evidence="2">FAD-dependent oxidoreductase</fullName>
    </submittedName>
</protein>
<dbReference type="OrthoDB" id="1142316at2"/>
<sequence>MTNHYDIIICGGGLSGLFAAVSLSHPFKVLVIDPDEYPRHKMCGEYLSAEVYDLLKSQGIDLDELTPAKISDFEITLRNGSRITSPLPLGGYGISRHHLDHSLYQIAMKRCDFVKERVVDLQSAGEVQTVITATDSYTCDQVIVATGKRSILDKKLQRDFIQTKSEWLAVKMHYQFDMPSDKVELHNFEGGYAGLSQVETGAVNLCYLTSYKSFKKFKDIDTFQREVMSRNENLKQFFETATPLWDKPIAISQISFGTKEIKNTDFLFIGDSAGLIHPLCGNGMAMAIHTAHLATLQVTEYLQGKTERPGMIASYSKEWNKVFQSRMRYGSWIQKILIHEKWTRRMYFLLSKLPFLMPMIIKKTHGKPVLP</sequence>
<dbReference type="AlphaFoldDB" id="A0A2S9WSK5"/>
<dbReference type="Gene3D" id="3.50.50.60">
    <property type="entry name" value="FAD/NAD(P)-binding domain"/>
    <property type="match status" value="1"/>
</dbReference>
<accession>A0A2S9WSK5</accession>
<evidence type="ECO:0000313" key="3">
    <source>
        <dbReference type="Proteomes" id="UP000239532"/>
    </source>
</evidence>
<evidence type="ECO:0000313" key="2">
    <source>
        <dbReference type="EMBL" id="PRP66465.1"/>
    </source>
</evidence>
<keyword evidence="3" id="KW-1185">Reference proteome</keyword>
<reference evidence="2 3" key="1">
    <citation type="submission" date="2016-11" db="EMBL/GenBank/DDBJ databases">
        <title>Trade-off between light-utilization and light-protection in marine flavobacteria.</title>
        <authorList>
            <person name="Kumagai Y."/>
        </authorList>
    </citation>
    <scope>NUCLEOTIDE SEQUENCE [LARGE SCALE GENOMIC DNA]</scope>
    <source>
        <strain evidence="2 3">JCM 17109</strain>
    </source>
</reference>
<dbReference type="InterPro" id="IPR050407">
    <property type="entry name" value="Geranylgeranyl_reductase"/>
</dbReference>
<feature type="domain" description="FAD-binding" evidence="1">
    <location>
        <begin position="5"/>
        <end position="324"/>
    </location>
</feature>
<dbReference type="SUPFAM" id="SSF51905">
    <property type="entry name" value="FAD/NAD(P)-binding domain"/>
    <property type="match status" value="1"/>
</dbReference>
<dbReference type="InterPro" id="IPR002938">
    <property type="entry name" value="FAD-bd"/>
</dbReference>
<dbReference type="Pfam" id="PF01494">
    <property type="entry name" value="FAD_binding_3"/>
    <property type="match status" value="1"/>
</dbReference>
<gene>
    <name evidence="2" type="ORF">BST86_04840</name>
</gene>
<proteinExistence type="predicted"/>
<dbReference type="GO" id="GO:0071949">
    <property type="term" value="F:FAD binding"/>
    <property type="evidence" value="ECO:0007669"/>
    <property type="project" value="InterPro"/>
</dbReference>
<dbReference type="EMBL" id="MQUC01000003">
    <property type="protein sequence ID" value="PRP66465.1"/>
    <property type="molecule type" value="Genomic_DNA"/>
</dbReference>
<dbReference type="PANTHER" id="PTHR42685">
    <property type="entry name" value="GERANYLGERANYL DIPHOSPHATE REDUCTASE"/>
    <property type="match status" value="1"/>
</dbReference>